<protein>
    <submittedName>
        <fullName evidence="1">Uncharacterized protein</fullName>
    </submittedName>
</protein>
<organism evidence="1">
    <name type="scientific">Trypanosoma vivax (strain Y486)</name>
    <dbReference type="NCBI Taxonomy" id="1055687"/>
    <lineage>
        <taxon>Eukaryota</taxon>
        <taxon>Discoba</taxon>
        <taxon>Euglenozoa</taxon>
        <taxon>Kinetoplastea</taxon>
        <taxon>Metakinetoplastina</taxon>
        <taxon>Trypanosomatida</taxon>
        <taxon>Trypanosomatidae</taxon>
        <taxon>Trypanosoma</taxon>
        <taxon>Duttonella</taxon>
    </lineage>
</organism>
<dbReference type="GO" id="GO:0005846">
    <property type="term" value="C:nuclear cap binding complex"/>
    <property type="evidence" value="ECO:0007669"/>
    <property type="project" value="InterPro"/>
</dbReference>
<gene>
    <name evidence="1" type="ORF">TVY486_1003030</name>
</gene>
<dbReference type="AlphaFoldDB" id="G0U5U9"/>
<dbReference type="InterPro" id="IPR043966">
    <property type="entry name" value="CBP110"/>
</dbReference>
<dbReference type="VEuPathDB" id="TriTrypDB:TvY486_1003030"/>
<reference evidence="1" key="1">
    <citation type="journal article" date="2012" name="Proc. Natl. Acad. Sci. U.S.A.">
        <title>Antigenic diversity is generated by distinct evolutionary mechanisms in African trypanosome species.</title>
        <authorList>
            <person name="Jackson A.P."/>
            <person name="Berry A."/>
            <person name="Aslett M."/>
            <person name="Allison H.C."/>
            <person name="Burton P."/>
            <person name="Vavrova-Anderson J."/>
            <person name="Brown R."/>
            <person name="Browne H."/>
            <person name="Corton N."/>
            <person name="Hauser H."/>
            <person name="Gamble J."/>
            <person name="Gilderthorp R."/>
            <person name="Marcello L."/>
            <person name="McQuillan J."/>
            <person name="Otto T.D."/>
            <person name="Quail M.A."/>
            <person name="Sanders M.J."/>
            <person name="van Tonder A."/>
            <person name="Ginger M.L."/>
            <person name="Field M.C."/>
            <person name="Barry J.D."/>
            <person name="Hertz-Fowler C."/>
            <person name="Berriman M."/>
        </authorList>
    </citation>
    <scope>NUCLEOTIDE SEQUENCE</scope>
    <source>
        <strain evidence="1">Y486</strain>
    </source>
</reference>
<accession>G0U5U9</accession>
<feature type="non-terminal residue" evidence="1">
    <location>
        <position position="1"/>
    </location>
</feature>
<name>G0U5U9_TRYVY</name>
<proteinExistence type="predicted"/>
<sequence length="904" mass="98388">SVLKELQQWSMGTVVEEGPKEPCYPLLPRVSEARFGRTLRALAVREYIATATGSSYSAERSHVTVDNLAVGALKLAKVCATDEDHQASLVQGNGEDVLHVALAKLLSSTRCSRTAQGITYRPLLGVETATTDASAAASRARLFAALTLEVFGRVKSTSASLLAAYINQKNISAEVAAARVCGVVTGLLEYAVSYHCTREDGTGRCLLTAVALLLDHLVKLQDEIERKFNSTGSLKLNSAHLHSSAQLAAVIVASIQALLFALVAGGSTASYRQGKQVRWENYNVCPVATRGLTLREADALLQTLLPALLQQVGFEWPWSETLRHARALDKIQPQEYVGIVDGVRLCSQAVFQELLTAVRRRTYAARLRAIMPQSYNTLLDDLFTADGQTTSKAVGESDKIERDNNSSGSSTRFVMPAYYRDAAEPLLDFFARSGLSGVTAEETERVLRRSTDVQPLVVQIQALTRGVTTSSDVGAAHGGELLGAISLSESEKNRLVLRYRCEVLLASLIVHTQLQVHSLVQQLTRQLAPLIEKLLLPLLNERTLSECPVVVRQKRGDGGTGHTGDCTIGFTAEFRALMDEVHYEFYPLEWIPDVINAHLWQASSNQEIEGHKFPHPVEETSCTALYSAFAAVAYQFGLTLCGSPQGLRGGDGSIYAVREKAYRFFTLLLLNNLVDAVTSSCDMEGAIAVAATRRVMGACSGSNMSQDLSSTQEQKLLLQRGGASFHTVVSAHDTVLAMAQCLLPSEICSKPRKAEGGCVSNEWMKCVVDWVRSARTNWSMQGQHDSLQYGTDPRMEAPLLSSLYNSFTFDSVPLAREVIRKTQRRLTEKLQIATAAGEKNDNVTWGQLLHQQVLSVATLLSALGLATHGSQKKSGLPTAAELLWASPLFANELLQNSDCNTSLQ</sequence>
<dbReference type="EMBL" id="HE573026">
    <property type="protein sequence ID" value="CCC51250.1"/>
    <property type="molecule type" value="Genomic_DNA"/>
</dbReference>
<evidence type="ECO:0000313" key="1">
    <source>
        <dbReference type="EMBL" id="CCC51250.1"/>
    </source>
</evidence>
<dbReference type="Pfam" id="PF19042">
    <property type="entry name" value="CBP110"/>
    <property type="match status" value="1"/>
</dbReference>